<organism evidence="2 3">
    <name type="scientific">Pontibacter korlensis</name>
    <dbReference type="NCBI Taxonomy" id="400092"/>
    <lineage>
        <taxon>Bacteria</taxon>
        <taxon>Pseudomonadati</taxon>
        <taxon>Bacteroidota</taxon>
        <taxon>Cytophagia</taxon>
        <taxon>Cytophagales</taxon>
        <taxon>Hymenobacteraceae</taxon>
        <taxon>Pontibacter</taxon>
    </lineage>
</organism>
<feature type="chain" id="PRO_5002413483" description="Late embryogenesis abundant protein LEA-2 subgroup domain-containing protein" evidence="1">
    <location>
        <begin position="24"/>
        <end position="194"/>
    </location>
</feature>
<evidence type="ECO:0000313" key="2">
    <source>
        <dbReference type="EMBL" id="AKD03887.1"/>
    </source>
</evidence>
<name>A0A0E3UX29_9BACT</name>
<evidence type="ECO:0000256" key="1">
    <source>
        <dbReference type="SAM" id="SignalP"/>
    </source>
</evidence>
<proteinExistence type="predicted"/>
<reference evidence="2 3" key="1">
    <citation type="journal article" date="2015" name="Sci. Rep.">
        <title>Unraveling adaptation of Pontibacter korlensis to radiation and infertility in desert through complete genome and comparative transcriptomic analysis.</title>
        <authorList>
            <person name="Dai J."/>
            <person name="Dai W."/>
            <person name="Qiu C."/>
            <person name="Yang Z."/>
            <person name="Zhang Y."/>
            <person name="Zhou M."/>
            <person name="Zhang L."/>
            <person name="Fang C."/>
            <person name="Gao Q."/>
            <person name="Yang Q."/>
            <person name="Li X."/>
            <person name="Wang Z."/>
            <person name="Wang Z."/>
            <person name="Jia Z."/>
            <person name="Chen X."/>
        </authorList>
    </citation>
    <scope>NUCLEOTIDE SEQUENCE [LARGE SCALE GENOMIC DNA]</scope>
    <source>
        <strain evidence="2 3">X14-1T</strain>
    </source>
</reference>
<evidence type="ECO:0000313" key="3">
    <source>
        <dbReference type="Proteomes" id="UP000033109"/>
    </source>
</evidence>
<dbReference type="RefSeq" id="WP_046311335.1">
    <property type="nucleotide sequence ID" value="NZ_CBCSCY010000003.1"/>
</dbReference>
<dbReference type="HOGENOM" id="CLU_100215_0_0_10"/>
<dbReference type="KEGG" id="pko:PKOR_13160"/>
<accession>A0A0E3UX29</accession>
<dbReference type="AlphaFoldDB" id="A0A0E3UX29"/>
<evidence type="ECO:0008006" key="4">
    <source>
        <dbReference type="Google" id="ProtNLM"/>
    </source>
</evidence>
<dbReference type="OrthoDB" id="1496206at2"/>
<feature type="signal peptide" evidence="1">
    <location>
        <begin position="1"/>
        <end position="23"/>
    </location>
</feature>
<sequence length="194" mass="21440">MTKKAGNYALLLMLLVLSFACKTKNDVDAFKEAKYDLQSIDRMELNGIDLLKKKRPQDFSFNDAAVLYSAFADNALNAVSTIGLKVDLPEGSENRTMTVTKLKWQLLVNDEHTLNGLVSEPVELRDGVNNITISSPLSFATESGGQPDLNKLLRLATLLNKDSADRPKVTLQIKPTIQTSVGPFELPTFINIKQ</sequence>
<dbReference type="PROSITE" id="PS51257">
    <property type="entry name" value="PROKAR_LIPOPROTEIN"/>
    <property type="match status" value="1"/>
</dbReference>
<keyword evidence="1" id="KW-0732">Signal</keyword>
<gene>
    <name evidence="2" type="ORF">PKOR_13160</name>
</gene>
<keyword evidence="3" id="KW-1185">Reference proteome</keyword>
<dbReference type="EMBL" id="CP009621">
    <property type="protein sequence ID" value="AKD03887.1"/>
    <property type="molecule type" value="Genomic_DNA"/>
</dbReference>
<dbReference type="PATRIC" id="fig|400092.3.peg.2871"/>
<dbReference type="Proteomes" id="UP000033109">
    <property type="component" value="Chromosome"/>
</dbReference>
<dbReference type="STRING" id="400092.PKOR_13160"/>
<protein>
    <recommendedName>
        <fullName evidence="4">Late embryogenesis abundant protein LEA-2 subgroup domain-containing protein</fullName>
    </recommendedName>
</protein>